<feature type="transmembrane region" description="Helical" evidence="5">
    <location>
        <begin position="158"/>
        <end position="177"/>
    </location>
</feature>
<evidence type="ECO:0000256" key="4">
    <source>
        <dbReference type="ARBA" id="ARBA00023136"/>
    </source>
</evidence>
<reference evidence="7 8" key="1">
    <citation type="submission" date="2016-10" db="EMBL/GenBank/DDBJ databases">
        <title>Paenibacillus species isolates.</title>
        <authorList>
            <person name="Beno S.M."/>
        </authorList>
    </citation>
    <scope>NUCLEOTIDE SEQUENCE [LARGE SCALE GENOMIC DNA]</scope>
    <source>
        <strain evidence="7 8">FSL H7-0744</strain>
    </source>
</reference>
<evidence type="ECO:0000259" key="6">
    <source>
        <dbReference type="PROSITE" id="PS51012"/>
    </source>
</evidence>
<dbReference type="PANTHER" id="PTHR43229">
    <property type="entry name" value="NODULATION PROTEIN J"/>
    <property type="match status" value="1"/>
</dbReference>
<dbReference type="PANTHER" id="PTHR43229:SF3">
    <property type="entry name" value="ABC-TYPE MULTIDRUG TRANSPORT SYSTEM, PERMEASE COMPONENT"/>
    <property type="match status" value="1"/>
</dbReference>
<evidence type="ECO:0000256" key="2">
    <source>
        <dbReference type="ARBA" id="ARBA00022692"/>
    </source>
</evidence>
<keyword evidence="4 5" id="KW-0472">Membrane</keyword>
<dbReference type="Pfam" id="PF01061">
    <property type="entry name" value="ABC2_membrane"/>
    <property type="match status" value="1"/>
</dbReference>
<evidence type="ECO:0000313" key="8">
    <source>
        <dbReference type="Proteomes" id="UP000187412"/>
    </source>
</evidence>
<evidence type="ECO:0000256" key="1">
    <source>
        <dbReference type="ARBA" id="ARBA00004141"/>
    </source>
</evidence>
<feature type="transmembrane region" description="Helical" evidence="5">
    <location>
        <begin position="208"/>
        <end position="230"/>
    </location>
</feature>
<organism evidence="7 8">
    <name type="scientific">Paenibacillus borealis</name>
    <dbReference type="NCBI Taxonomy" id="160799"/>
    <lineage>
        <taxon>Bacteria</taxon>
        <taxon>Bacillati</taxon>
        <taxon>Bacillota</taxon>
        <taxon>Bacilli</taxon>
        <taxon>Bacillales</taxon>
        <taxon>Paenibacillaceae</taxon>
        <taxon>Paenibacillus</taxon>
    </lineage>
</organism>
<dbReference type="InterPro" id="IPR013525">
    <property type="entry name" value="ABC2_TM"/>
</dbReference>
<feature type="transmembrane region" description="Helical" evidence="5">
    <location>
        <begin position="89"/>
        <end position="114"/>
    </location>
</feature>
<feature type="transmembrane region" description="Helical" evidence="5">
    <location>
        <begin position="49"/>
        <end position="68"/>
    </location>
</feature>
<comment type="subcellular location">
    <subcellularLocation>
        <location evidence="5">Cell membrane</location>
        <topology evidence="5">Multi-pass membrane protein</topology>
    </subcellularLocation>
    <subcellularLocation>
        <location evidence="1">Membrane</location>
        <topology evidence="1">Multi-pass membrane protein</topology>
    </subcellularLocation>
</comment>
<name>A0ABX3H0P9_PAEBO</name>
<feature type="transmembrane region" description="Helical" evidence="5">
    <location>
        <begin position="120"/>
        <end position="146"/>
    </location>
</feature>
<sequence length="238" mass="26518">MKTIFKLTLKSATRDPFLLFWSIVLPIGGTIGLGMFIQSPDYPERILTGMMAVSILFYSFMTTSFAVLTQRRRGVYNLLRVTPMSLWKYICSISGAWTLTSLVCAILVLISGIFVFELNIAVRSIVALIPVIIIATIGYVFLSFFAASLSRTESNVSILTNMITIPLLLCSSAFYSLDSAPGWVQTLNRINPFQWFINGLRNSLALEWSGYFISMGLLSLVGIAAFLLALRTFRYADI</sequence>
<feature type="domain" description="ABC transmembrane type-2" evidence="6">
    <location>
        <begin position="7"/>
        <end position="236"/>
    </location>
</feature>
<dbReference type="RefSeq" id="WP_076113806.1">
    <property type="nucleotide sequence ID" value="NZ_MPTB01000050.1"/>
</dbReference>
<feature type="transmembrane region" description="Helical" evidence="5">
    <location>
        <begin position="16"/>
        <end position="37"/>
    </location>
</feature>
<evidence type="ECO:0000256" key="5">
    <source>
        <dbReference type="RuleBase" id="RU361157"/>
    </source>
</evidence>
<keyword evidence="8" id="KW-1185">Reference proteome</keyword>
<evidence type="ECO:0000313" key="7">
    <source>
        <dbReference type="EMBL" id="OMD40647.1"/>
    </source>
</evidence>
<dbReference type="PIRSF" id="PIRSF006648">
    <property type="entry name" value="DrrB"/>
    <property type="match status" value="1"/>
</dbReference>
<dbReference type="InterPro" id="IPR047817">
    <property type="entry name" value="ABC2_TM_bact-type"/>
</dbReference>
<keyword evidence="5" id="KW-1003">Cell membrane</keyword>
<keyword evidence="5" id="KW-0813">Transport</keyword>
<accession>A0ABX3H0P9</accession>
<comment type="similarity">
    <text evidence="5">Belongs to the ABC-2 integral membrane protein family.</text>
</comment>
<comment type="caution">
    <text evidence="7">The sequence shown here is derived from an EMBL/GenBank/DDBJ whole genome shotgun (WGS) entry which is preliminary data.</text>
</comment>
<dbReference type="EMBL" id="MPTB01000050">
    <property type="protein sequence ID" value="OMD40647.1"/>
    <property type="molecule type" value="Genomic_DNA"/>
</dbReference>
<protein>
    <recommendedName>
        <fullName evidence="5">Transport permease protein</fullName>
    </recommendedName>
</protein>
<dbReference type="InterPro" id="IPR000412">
    <property type="entry name" value="ABC_2_transport"/>
</dbReference>
<dbReference type="Proteomes" id="UP000187412">
    <property type="component" value="Unassembled WGS sequence"/>
</dbReference>
<keyword evidence="3 5" id="KW-1133">Transmembrane helix</keyword>
<evidence type="ECO:0000256" key="3">
    <source>
        <dbReference type="ARBA" id="ARBA00022989"/>
    </source>
</evidence>
<dbReference type="PROSITE" id="PS51012">
    <property type="entry name" value="ABC_TM2"/>
    <property type="match status" value="1"/>
</dbReference>
<proteinExistence type="inferred from homology"/>
<gene>
    <name evidence="7" type="ORF">BSK56_28465</name>
</gene>
<dbReference type="InterPro" id="IPR051784">
    <property type="entry name" value="Nod_factor_ABC_transporter"/>
</dbReference>
<keyword evidence="2 5" id="KW-0812">Transmembrane</keyword>